<feature type="binding site" evidence="4">
    <location>
        <begin position="299"/>
        <end position="303"/>
    </location>
    <ligand>
        <name>FAD</name>
        <dbReference type="ChEBI" id="CHEBI:57692"/>
    </ligand>
</feature>
<dbReference type="GO" id="GO:0003904">
    <property type="term" value="F:deoxyribodipyrimidine photo-lyase activity"/>
    <property type="evidence" value="ECO:0007669"/>
    <property type="project" value="TreeGrafter"/>
</dbReference>
<feature type="compositionally biased region" description="Gly residues" evidence="5">
    <location>
        <begin position="588"/>
        <end position="602"/>
    </location>
</feature>
<evidence type="ECO:0000256" key="4">
    <source>
        <dbReference type="PIRSR" id="PIRSR602081-1"/>
    </source>
</evidence>
<dbReference type="Proteomes" id="UP000044602">
    <property type="component" value="Unassembled WGS sequence"/>
</dbReference>
<evidence type="ECO:0000256" key="5">
    <source>
        <dbReference type="SAM" id="MobiDB-lite"/>
    </source>
</evidence>
<reference evidence="7 8" key="1">
    <citation type="submission" date="2015-05" db="EMBL/GenBank/DDBJ databases">
        <authorList>
            <person name="Wang D.B."/>
            <person name="Wang M."/>
        </authorList>
    </citation>
    <scope>NUCLEOTIDE SEQUENCE [LARGE SCALE GENOMIC DNA]</scope>
    <source>
        <strain evidence="7">VL1</strain>
    </source>
</reference>
<sequence>MTAVNILIYLLRHDLRVSDNPVFHHLATVKDHGFTHLLPVYVFPAHQIGISGFIRDGSKSPYPEARSDLGGYWRCGPHRARFLAQSVWELKESLQGLNSDLCLRAGSFDDVLQALLKGFSDKQQKVGAVWMTSEEAVEEKRDERAVSRVCSEVGVDFKLWQDEKYFVDDRDIKLGNAQNLPDVFTTYRKSQEPLRERPRLTLPKPDESSLPAYPDQSSVAAQAEPFEMSTTYDDLESCLLKPVESVLNDVPKLPDGAKSVHLLDGGEIQALNRVGHLIRTGAISSYKDTRNGLSGVDFSTKLSAYLALGCLTARQVHKEMVKFKTARRTRSRRYLAMEPEKTKELGPEGYKGKWKTATKGGLDEVAQTIQRFLSGTTGMGLIDASQRELLHTGYTSNQARQNVASFLTKHLGIDWRYGAEWYECLLVDYDVSSNWSNWQYVAGVGNDPRGEARIFNPVKQAFDYDKDGEYVKTWVPEVRSLERLENVFQAWTASHDELERHGILDNVMVKEPIKKIDFSVEGMPKAGRRPYMRRRGRGGGNTGGNAGTGSGGGPPQGAPGGPNGHAPNPLHHEAHNRQQRPSDPYGQGQYGMGYRGGFGGYRGQQQYRGYRGRGGGGGPRGGRGSYNTGRWNGSYPPQNPYDNSHLASFGQLPTGDVEDAIEAPQFVLQLSHRAGLVTEALHRLDEKNRLDFFHAIVRLARGGKLFGMHLPPHPRVLDLGTGTGIWAIDVSDQLWEGSHEHAIVDGLDLSPIQPRDYLRPGGYLEHVEIGWKFFSDDGTLQPSSSLAIWSEELHRAMRRAGTPLDVDEETQSKLRITGFVDVTESVINLPINTWSDQPNEKKLGTWFNGGLSLAADVMSLAPLTRIERQATGDILKLVRRMKEESCRLSIHGYCKL</sequence>
<dbReference type="Gene3D" id="3.40.50.150">
    <property type="entry name" value="Vaccinia Virus protein VP39"/>
    <property type="match status" value="1"/>
</dbReference>
<feature type="compositionally biased region" description="Basic and acidic residues" evidence="5">
    <location>
        <begin position="191"/>
        <end position="207"/>
    </location>
</feature>
<organism evidence="7 8">
    <name type="scientific">Verticillium longisporum</name>
    <name type="common">Verticillium dahliae var. longisporum</name>
    <dbReference type="NCBI Taxonomy" id="100787"/>
    <lineage>
        <taxon>Eukaryota</taxon>
        <taxon>Fungi</taxon>
        <taxon>Dikarya</taxon>
        <taxon>Ascomycota</taxon>
        <taxon>Pezizomycotina</taxon>
        <taxon>Sordariomycetes</taxon>
        <taxon>Hypocreomycetidae</taxon>
        <taxon>Glomerellales</taxon>
        <taxon>Plectosphaerellaceae</taxon>
        <taxon>Verticillium</taxon>
    </lineage>
</organism>
<dbReference type="GO" id="GO:0003684">
    <property type="term" value="F:damaged DNA binding"/>
    <property type="evidence" value="ECO:0007669"/>
    <property type="project" value="TreeGrafter"/>
</dbReference>
<dbReference type="PROSITE" id="PS51645">
    <property type="entry name" value="PHR_CRY_ALPHA_BETA"/>
    <property type="match status" value="1"/>
</dbReference>
<feature type="binding site" evidence="4">
    <location>
        <position position="286"/>
    </location>
    <ligand>
        <name>FAD</name>
        <dbReference type="ChEBI" id="CHEBI:57692"/>
    </ligand>
</feature>
<evidence type="ECO:0000256" key="3">
    <source>
        <dbReference type="ARBA" id="ARBA00022827"/>
    </source>
</evidence>
<dbReference type="SUPFAM" id="SSF48173">
    <property type="entry name" value="Cryptochrome/photolyase FAD-binding domain"/>
    <property type="match status" value="1"/>
</dbReference>
<proteinExistence type="inferred from homology"/>
<comment type="cofactor">
    <cofactor evidence="4">
        <name>FAD</name>
        <dbReference type="ChEBI" id="CHEBI:57692"/>
    </cofactor>
    <text evidence="4">Binds 1 FAD per subunit.</text>
</comment>
<evidence type="ECO:0000256" key="1">
    <source>
        <dbReference type="ARBA" id="ARBA00005862"/>
    </source>
</evidence>
<feature type="region of interest" description="Disordered" evidence="5">
    <location>
        <begin position="520"/>
        <end position="624"/>
    </location>
</feature>
<accession>A0A0G4KPQ0</accession>
<keyword evidence="8" id="KW-1185">Reference proteome</keyword>
<dbReference type="SUPFAM" id="SSF53335">
    <property type="entry name" value="S-adenosyl-L-methionine-dependent methyltransferases"/>
    <property type="match status" value="1"/>
</dbReference>
<evidence type="ECO:0000313" key="7">
    <source>
        <dbReference type="EMBL" id="CRK11390.1"/>
    </source>
</evidence>
<evidence type="ECO:0000313" key="8">
    <source>
        <dbReference type="Proteomes" id="UP000044602"/>
    </source>
</evidence>
<protein>
    <recommendedName>
        <fullName evidence="6">Photolyase/cryptochrome alpha/beta domain-containing protein</fullName>
    </recommendedName>
</protein>
<dbReference type="STRING" id="100787.A0A0G4KPQ0"/>
<dbReference type="GO" id="GO:0000719">
    <property type="term" value="P:photoreactive repair"/>
    <property type="evidence" value="ECO:0007669"/>
    <property type="project" value="TreeGrafter"/>
</dbReference>
<dbReference type="Pfam" id="PF03441">
    <property type="entry name" value="FAD_binding_7"/>
    <property type="match status" value="1"/>
</dbReference>
<dbReference type="InterPro" id="IPR014729">
    <property type="entry name" value="Rossmann-like_a/b/a_fold"/>
</dbReference>
<dbReference type="PRINTS" id="PR00147">
    <property type="entry name" value="DNAPHOTLYASE"/>
</dbReference>
<dbReference type="Gene3D" id="1.10.579.10">
    <property type="entry name" value="DNA Cyclobutane Dipyrimidine Photolyase, subunit A, domain 3"/>
    <property type="match status" value="1"/>
</dbReference>
<dbReference type="SUPFAM" id="SSF52425">
    <property type="entry name" value="Cryptochrome/photolyase, N-terminal domain"/>
    <property type="match status" value="1"/>
</dbReference>
<dbReference type="Gene3D" id="3.40.50.620">
    <property type="entry name" value="HUPs"/>
    <property type="match status" value="1"/>
</dbReference>
<name>A0A0G4KPQ0_VERLO</name>
<feature type="compositionally biased region" description="Gly residues" evidence="5">
    <location>
        <begin position="538"/>
        <end position="563"/>
    </location>
</feature>
<dbReference type="InterPro" id="IPR006050">
    <property type="entry name" value="DNA_photolyase_N"/>
</dbReference>
<feature type="region of interest" description="Disordered" evidence="5">
    <location>
        <begin position="191"/>
        <end position="220"/>
    </location>
</feature>
<feature type="domain" description="Photolyase/cryptochrome alpha/beta" evidence="6">
    <location>
        <begin position="5"/>
        <end position="165"/>
    </location>
</feature>
<dbReference type="PANTHER" id="PTHR11455:SF22">
    <property type="entry name" value="CRYPTOCHROME DASH"/>
    <property type="match status" value="1"/>
</dbReference>
<dbReference type="InterPro" id="IPR036155">
    <property type="entry name" value="Crypto/Photolyase_N_sf"/>
</dbReference>
<dbReference type="Pfam" id="PF00875">
    <property type="entry name" value="DNA_photolyase"/>
    <property type="match status" value="1"/>
</dbReference>
<dbReference type="InterPro" id="IPR005101">
    <property type="entry name" value="Cryptochr/Photolyase_FAD-bd"/>
</dbReference>
<gene>
    <name evidence="7" type="ORF">BN1708_010136</name>
</gene>
<keyword evidence="2 4" id="KW-0285">Flavoprotein</keyword>
<feature type="compositionally biased region" description="Basic residues" evidence="5">
    <location>
        <begin position="526"/>
        <end position="537"/>
    </location>
</feature>
<dbReference type="Gene3D" id="1.25.40.80">
    <property type="match status" value="1"/>
</dbReference>
<dbReference type="GO" id="GO:0071949">
    <property type="term" value="F:FAD binding"/>
    <property type="evidence" value="ECO:0007669"/>
    <property type="project" value="TreeGrafter"/>
</dbReference>
<evidence type="ECO:0000259" key="6">
    <source>
        <dbReference type="PROSITE" id="PS51645"/>
    </source>
</evidence>
<dbReference type="InterPro" id="IPR036134">
    <property type="entry name" value="Crypto/Photolyase_FAD-like_sf"/>
</dbReference>
<dbReference type="AlphaFoldDB" id="A0A0G4KPQ0"/>
<evidence type="ECO:0000256" key="2">
    <source>
        <dbReference type="ARBA" id="ARBA00022630"/>
    </source>
</evidence>
<dbReference type="EMBL" id="CVQH01002891">
    <property type="protein sequence ID" value="CRK11390.1"/>
    <property type="molecule type" value="Genomic_DNA"/>
</dbReference>
<keyword evidence="3 4" id="KW-0274">FAD</keyword>
<comment type="similarity">
    <text evidence="1">Belongs to the DNA photolyase class-1 family.</text>
</comment>
<feature type="binding site" evidence="4">
    <location>
        <begin position="428"/>
        <end position="430"/>
    </location>
    <ligand>
        <name>FAD</name>
        <dbReference type="ChEBI" id="CHEBI:57692"/>
    </ligand>
</feature>
<feature type="compositionally biased region" description="Gly residues" evidence="5">
    <location>
        <begin position="612"/>
        <end position="624"/>
    </location>
</feature>
<dbReference type="InterPro" id="IPR029063">
    <property type="entry name" value="SAM-dependent_MTases_sf"/>
</dbReference>
<dbReference type="PANTHER" id="PTHR11455">
    <property type="entry name" value="CRYPTOCHROME"/>
    <property type="match status" value="1"/>
</dbReference>
<dbReference type="InterPro" id="IPR002081">
    <property type="entry name" value="Cryptochrome/DNA_photolyase_1"/>
</dbReference>